<evidence type="ECO:0000313" key="1">
    <source>
        <dbReference type="EMBL" id="OKL37733.1"/>
    </source>
</evidence>
<dbReference type="Pfam" id="PF11256">
    <property type="entry name" value="SAV0927-like"/>
    <property type="match status" value="1"/>
</dbReference>
<dbReference type="AlphaFoldDB" id="A0A1Q5P6B4"/>
<dbReference type="RefSeq" id="WP_073710530.1">
    <property type="nucleotide sequence ID" value="NZ_MRWQ01000003.1"/>
</dbReference>
<sequence>MSERFFLYDEMDKTTTRFVSFAGDHARYDLALMQTDRYYGKRIVMNLQGNKYAIIGRDDLDEPGYIEYAFDLSEEEAAELKEFLYEVI</sequence>
<keyword evidence="2" id="KW-1185">Reference proteome</keyword>
<name>A0A1Q5P6B4_9BACI</name>
<proteinExistence type="predicted"/>
<dbReference type="InterPro" id="IPR021415">
    <property type="entry name" value="SAV0927-like"/>
</dbReference>
<dbReference type="Proteomes" id="UP000186524">
    <property type="component" value="Unassembled WGS sequence"/>
</dbReference>
<dbReference type="OrthoDB" id="2381902at2"/>
<organism evidence="1 2">
    <name type="scientific">Domibacillus mangrovi</name>
    <dbReference type="NCBI Taxonomy" id="1714354"/>
    <lineage>
        <taxon>Bacteria</taxon>
        <taxon>Bacillati</taxon>
        <taxon>Bacillota</taxon>
        <taxon>Bacilli</taxon>
        <taxon>Bacillales</taxon>
        <taxon>Bacillaceae</taxon>
        <taxon>Domibacillus</taxon>
    </lineage>
</organism>
<dbReference type="STRING" id="1714354.BLL40_03430"/>
<protein>
    <submittedName>
        <fullName evidence="1">Cytosolic protein</fullName>
    </submittedName>
</protein>
<gene>
    <name evidence="1" type="ORF">BLL40_03430</name>
</gene>
<evidence type="ECO:0000313" key="2">
    <source>
        <dbReference type="Proteomes" id="UP000186524"/>
    </source>
</evidence>
<reference evidence="1 2" key="1">
    <citation type="submission" date="2016-12" db="EMBL/GenBank/DDBJ databases">
        <title>Domibacillus sp. SAOS 44 whole genome sequencing.</title>
        <authorList>
            <person name="Verma A."/>
            <person name="Krishnamurthi S."/>
        </authorList>
    </citation>
    <scope>NUCLEOTIDE SEQUENCE [LARGE SCALE GENOMIC DNA]</scope>
    <source>
        <strain evidence="1 2">SAOS 44</strain>
    </source>
</reference>
<accession>A0A1Q5P6B4</accession>
<dbReference type="EMBL" id="MRWQ01000003">
    <property type="protein sequence ID" value="OKL37733.1"/>
    <property type="molecule type" value="Genomic_DNA"/>
</dbReference>
<comment type="caution">
    <text evidence="1">The sequence shown here is derived from an EMBL/GenBank/DDBJ whole genome shotgun (WGS) entry which is preliminary data.</text>
</comment>